<accession>A0A940YJK9</accession>
<gene>
    <name evidence="2" type="ORF">KAK06_17295</name>
</gene>
<evidence type="ECO:0000313" key="3">
    <source>
        <dbReference type="Proteomes" id="UP000678374"/>
    </source>
</evidence>
<dbReference type="Proteomes" id="UP000678374">
    <property type="component" value="Unassembled WGS sequence"/>
</dbReference>
<keyword evidence="1" id="KW-0732">Signal</keyword>
<name>A0A940YJK9_9BURK</name>
<reference evidence="2" key="1">
    <citation type="submission" date="2021-04" db="EMBL/GenBank/DDBJ databases">
        <title>The genome sequence of Ideonella sp. 4Y11.</title>
        <authorList>
            <person name="Liu Y."/>
        </authorList>
    </citation>
    <scope>NUCLEOTIDE SEQUENCE</scope>
    <source>
        <strain evidence="2">4Y11</strain>
    </source>
</reference>
<proteinExistence type="predicted"/>
<feature type="chain" id="PRO_5037728234" evidence="1">
    <location>
        <begin position="23"/>
        <end position="786"/>
    </location>
</feature>
<evidence type="ECO:0000313" key="2">
    <source>
        <dbReference type="EMBL" id="MBQ0960714.1"/>
    </source>
</evidence>
<feature type="signal peptide" evidence="1">
    <location>
        <begin position="1"/>
        <end position="22"/>
    </location>
</feature>
<evidence type="ECO:0000256" key="1">
    <source>
        <dbReference type="SAM" id="SignalP"/>
    </source>
</evidence>
<comment type="caution">
    <text evidence="2">The sequence shown here is derived from an EMBL/GenBank/DDBJ whole genome shotgun (WGS) entry which is preliminary data.</text>
</comment>
<keyword evidence="3" id="KW-1185">Reference proteome</keyword>
<dbReference type="AlphaFoldDB" id="A0A940YJK9"/>
<organism evidence="2 3">
    <name type="scientific">Ideonella aquatica</name>
    <dbReference type="NCBI Taxonomy" id="2824119"/>
    <lineage>
        <taxon>Bacteria</taxon>
        <taxon>Pseudomonadati</taxon>
        <taxon>Pseudomonadota</taxon>
        <taxon>Betaproteobacteria</taxon>
        <taxon>Burkholderiales</taxon>
        <taxon>Sphaerotilaceae</taxon>
        <taxon>Ideonella</taxon>
    </lineage>
</organism>
<sequence length="786" mass="83338">MWRITSACALGLLALVVGGCGGGGGGGTPDNPPDGGTQNGYPVLVTTADFQLPAAVSPPSRAPMAGHQMGQVRANASATVGAGVLVELLDARNPAAPVVLGSARTGADGRFDIAADGSSVPAPSRWLRAQLSSGDVIRAFAAGWTDLTPASESALSEVARLRLAGAFTAHTLTRDELGGLQDQVGLLWESRFGSLAPAAARSSLLSFLRYHEPWNSQLDNLALAKPEAGTGDISGLFPRNPTNGQATAVLDGRNLVGQITHDCHDRLQPGSRSCGVGNTANAAFSDSLQRYQDGLRLTNGEGTDDPIDALVTQIGELPLVDFPLTVGTKVLFENAKINLTTLPQYHASAKVTRRVYPSAAVTALSKTVRAVQVDLDYELAVLDTSTGVQTDVLARERRWFAPSGGRVRSELLGLVRSGGKIVRSEGFLRADSLSGDIFKPQGLPFAGVIDVVSLPLRHRHAVGSAARNRVYVAVDSDGNKLLEMNPDSLAISRQLALAAAPTRLAVSQDGTRLYAGLANSTLVEVNLGTMTVLRTTTLIRDRNNDAYEVYDLAVDPFDNDRVLVRAGDPTSFGAPGPVLIYRAGVLEMRDGPNNPTSLHYGWDAYSTDRILWTSTRDEFMLKTATSPENMYRMGLGATSVVERAALERVDDVGFEEQDGLVLTDRGRLLSAATLVSQGQLDISPWSLQGCRRQGSTGVFCELFSGLSYEPPYYVHLNLTDGAYLGAYRPVIKQAVNGCSGTDSDALGLNDLRLEAMDRARSVGSAIATSSGGYCALHVWTLHGVAR</sequence>
<dbReference type="PROSITE" id="PS51257">
    <property type="entry name" value="PROKAR_LIPOPROTEIN"/>
    <property type="match status" value="1"/>
</dbReference>
<dbReference type="RefSeq" id="WP_210803391.1">
    <property type="nucleotide sequence ID" value="NZ_JAGQDE010000017.1"/>
</dbReference>
<dbReference type="EMBL" id="JAGQDE010000017">
    <property type="protein sequence ID" value="MBQ0960714.1"/>
    <property type="molecule type" value="Genomic_DNA"/>
</dbReference>
<dbReference type="SUPFAM" id="SSF63829">
    <property type="entry name" value="Calcium-dependent phosphotriesterase"/>
    <property type="match status" value="1"/>
</dbReference>
<dbReference type="Gene3D" id="2.130.10.10">
    <property type="entry name" value="YVTN repeat-like/Quinoprotein amine dehydrogenase"/>
    <property type="match status" value="1"/>
</dbReference>
<protein>
    <submittedName>
        <fullName evidence="2">Uncharacterized protein</fullName>
    </submittedName>
</protein>
<dbReference type="InterPro" id="IPR015943">
    <property type="entry name" value="WD40/YVTN_repeat-like_dom_sf"/>
</dbReference>